<reference evidence="3 5" key="2">
    <citation type="journal article" date="2019" name="Nat. Med.">
        <title>A library of human gut bacterial isolates paired with longitudinal multiomics data enables mechanistic microbiome research.</title>
        <authorList>
            <person name="Poyet M."/>
            <person name="Groussin M."/>
            <person name="Gibbons S.M."/>
            <person name="Avila-Pacheco J."/>
            <person name="Jiang X."/>
            <person name="Kearney S.M."/>
            <person name="Perrotta A.R."/>
            <person name="Berdy B."/>
            <person name="Zhao S."/>
            <person name="Lieberman T.D."/>
            <person name="Swanson P.K."/>
            <person name="Smith M."/>
            <person name="Roesemann S."/>
            <person name="Alexander J.E."/>
            <person name="Rich S.A."/>
            <person name="Livny J."/>
            <person name="Vlamakis H."/>
            <person name="Clish C."/>
            <person name="Bullock K."/>
            <person name="Deik A."/>
            <person name="Scott J."/>
            <person name="Pierce K.A."/>
            <person name="Xavier R.J."/>
            <person name="Alm E.J."/>
        </authorList>
    </citation>
    <scope>NUCLEOTIDE SEQUENCE [LARGE SCALE GENOMIC DNA]</scope>
    <source>
        <strain evidence="3 5">BIOML-A20</strain>
    </source>
</reference>
<proteinExistence type="predicted"/>
<evidence type="ECO:0000313" key="4">
    <source>
        <dbReference type="Proteomes" id="UP000095591"/>
    </source>
</evidence>
<dbReference type="PANTHER" id="PTHR45871:SF1">
    <property type="entry name" value="PHOSPHATIDYLINOSITOL N-ACETYLGLUCOSAMINYLTRANSFERASE SUBUNIT A"/>
    <property type="match status" value="1"/>
</dbReference>
<dbReference type="EMBL" id="CYXP01000008">
    <property type="protein sequence ID" value="CUN29194.1"/>
    <property type="molecule type" value="Genomic_DNA"/>
</dbReference>
<evidence type="ECO:0000313" key="3">
    <source>
        <dbReference type="EMBL" id="MSB73974.1"/>
    </source>
</evidence>
<dbReference type="InterPro" id="IPR001296">
    <property type="entry name" value="Glyco_trans_1"/>
</dbReference>
<dbReference type="AlphaFoldDB" id="A0A173VQA6"/>
<gene>
    <name evidence="2" type="ORF">ERS852429_03377</name>
    <name evidence="3" type="ORF">GKD70_11920</name>
</gene>
<dbReference type="EMBL" id="WKMO01000010">
    <property type="protein sequence ID" value="MSB73974.1"/>
    <property type="molecule type" value="Genomic_DNA"/>
</dbReference>
<sequence>MKKRLLFYSSVKSLELFKTQKFYQIDIALLEDLGYDVWLSNRIFDSLLFWKYDILFSYFYRYSFFTALFAKCFGKKTYFTGGIDPLDANYASPFSYRIQVLFFKLCYWVANSCIIVSQSDLKNIAKISSLKKKLSYSEHAINTKLFFPDTQKEKLFTTVAWMGGEGNVKRKGVDKALRIFAELKKMPAFADFKFIIMGRKGEGTTFVQSIINKYDLNDSVELKGEVSEEDKINLLKRSKYYFQLSLYEGFGLAALEALCADNILIHSGKGGLANSIYANQILFDIDKEFEDEYLKLCDRLSFPMNRKNNDTDINCYDIKRRKDDFRLIIVEGKSNYRLENL</sequence>
<reference evidence="2 4" key="1">
    <citation type="submission" date="2015-09" db="EMBL/GenBank/DDBJ databases">
        <authorList>
            <consortium name="Pathogen Informatics"/>
        </authorList>
    </citation>
    <scope>NUCLEOTIDE SEQUENCE [LARGE SCALE GENOMIC DNA]</scope>
    <source>
        <strain evidence="2 4">2789STDY5608872</strain>
    </source>
</reference>
<evidence type="ECO:0000259" key="1">
    <source>
        <dbReference type="Pfam" id="PF00534"/>
    </source>
</evidence>
<accession>A0A173VQA6</accession>
<dbReference type="SUPFAM" id="SSF53756">
    <property type="entry name" value="UDP-Glycosyltransferase/glycogen phosphorylase"/>
    <property type="match status" value="1"/>
</dbReference>
<feature type="domain" description="Glycosyl transferase family 1" evidence="1">
    <location>
        <begin position="169"/>
        <end position="280"/>
    </location>
</feature>
<name>A0A173VQA6_PARDI</name>
<dbReference type="Pfam" id="PF00534">
    <property type="entry name" value="Glycos_transf_1"/>
    <property type="match status" value="1"/>
</dbReference>
<protein>
    <submittedName>
        <fullName evidence="3">Glycosyltransferase</fullName>
    </submittedName>
    <submittedName>
        <fullName evidence="2">N-acetyl-alpha-D-glucosaminyl L-malate synthase BshA</fullName>
    </submittedName>
</protein>
<dbReference type="Proteomes" id="UP000095591">
    <property type="component" value="Unassembled WGS sequence"/>
</dbReference>
<dbReference type="Proteomes" id="UP000441609">
    <property type="component" value="Unassembled WGS sequence"/>
</dbReference>
<evidence type="ECO:0000313" key="5">
    <source>
        <dbReference type="Proteomes" id="UP000441609"/>
    </source>
</evidence>
<dbReference type="PANTHER" id="PTHR45871">
    <property type="entry name" value="N-ACETYLGLUCOSAMINYL-PHOSPHATIDYLINOSITOL BIOSYNTHETIC PROTEIN"/>
    <property type="match status" value="1"/>
</dbReference>
<dbReference type="GO" id="GO:0016757">
    <property type="term" value="F:glycosyltransferase activity"/>
    <property type="evidence" value="ECO:0007669"/>
    <property type="project" value="InterPro"/>
</dbReference>
<evidence type="ECO:0000313" key="2">
    <source>
        <dbReference type="EMBL" id="CUN29194.1"/>
    </source>
</evidence>
<dbReference type="OrthoDB" id="9811239at2"/>
<organism evidence="2 4">
    <name type="scientific">Parabacteroides distasonis</name>
    <dbReference type="NCBI Taxonomy" id="823"/>
    <lineage>
        <taxon>Bacteria</taxon>
        <taxon>Pseudomonadati</taxon>
        <taxon>Bacteroidota</taxon>
        <taxon>Bacteroidia</taxon>
        <taxon>Bacteroidales</taxon>
        <taxon>Tannerellaceae</taxon>
        <taxon>Parabacteroides</taxon>
    </lineage>
</organism>
<dbReference type="Gene3D" id="3.40.50.2000">
    <property type="entry name" value="Glycogen Phosphorylase B"/>
    <property type="match status" value="2"/>
</dbReference>
<dbReference type="RefSeq" id="WP_005854934.1">
    <property type="nucleotide sequence ID" value="NZ_BQOC01000001.1"/>
</dbReference>